<comment type="similarity">
    <text evidence="3 4">Belongs to the RlpA family.</text>
</comment>
<evidence type="ECO:0000256" key="1">
    <source>
        <dbReference type="ARBA" id="ARBA00023239"/>
    </source>
</evidence>
<dbReference type="InterPro" id="IPR012997">
    <property type="entry name" value="RplA"/>
</dbReference>
<comment type="function">
    <text evidence="3">Lytic transglycosylase with a strong preference for naked glycan strands that lack stem peptides.</text>
</comment>
<dbReference type="HAMAP" id="MF_02071">
    <property type="entry name" value="RlpA"/>
    <property type="match status" value="1"/>
</dbReference>
<feature type="domain" description="RlpA-like protein double-psi beta-barrel" evidence="6">
    <location>
        <begin position="261"/>
        <end position="348"/>
    </location>
</feature>
<feature type="region of interest" description="Disordered" evidence="5">
    <location>
        <begin position="227"/>
        <end position="253"/>
    </location>
</feature>
<dbReference type="EMBL" id="MRCC01000002">
    <property type="protein sequence ID" value="OKH28939.1"/>
    <property type="molecule type" value="Genomic_DNA"/>
</dbReference>
<evidence type="ECO:0000313" key="7">
    <source>
        <dbReference type="EMBL" id="OKH28939.1"/>
    </source>
</evidence>
<feature type="region of interest" description="Disordered" evidence="5">
    <location>
        <begin position="24"/>
        <end position="45"/>
    </location>
</feature>
<dbReference type="CDD" id="cd22268">
    <property type="entry name" value="DPBB_RlpA-like"/>
    <property type="match status" value="1"/>
</dbReference>
<dbReference type="Proteomes" id="UP000185984">
    <property type="component" value="Unassembled WGS sequence"/>
</dbReference>
<dbReference type="Gene3D" id="2.40.40.10">
    <property type="entry name" value="RlpA-like domain"/>
    <property type="match status" value="1"/>
</dbReference>
<dbReference type="GO" id="GO:0071555">
    <property type="term" value="P:cell wall organization"/>
    <property type="evidence" value="ECO:0007669"/>
    <property type="project" value="UniProtKB-KW"/>
</dbReference>
<evidence type="ECO:0000256" key="3">
    <source>
        <dbReference type="HAMAP-Rule" id="MF_02071"/>
    </source>
</evidence>
<dbReference type="InterPro" id="IPR009009">
    <property type="entry name" value="RlpA-like_DPBB"/>
</dbReference>
<keyword evidence="1 3" id="KW-0456">Lyase</keyword>
<protein>
    <recommendedName>
        <fullName evidence="3">Probable endolytic peptidoglycan transglycosylase RlpA</fullName>
        <ecNumber evidence="3">4.2.2.-</ecNumber>
    </recommendedName>
</protein>
<evidence type="ECO:0000256" key="5">
    <source>
        <dbReference type="SAM" id="MobiDB-lite"/>
    </source>
</evidence>
<dbReference type="GO" id="GO:0008932">
    <property type="term" value="F:lytic endotransglycosylase activity"/>
    <property type="evidence" value="ECO:0007669"/>
    <property type="project" value="UniProtKB-UniRule"/>
</dbReference>
<dbReference type="Pfam" id="PF03330">
    <property type="entry name" value="DPBB_1"/>
    <property type="match status" value="1"/>
</dbReference>
<name>A0A1U7HZC7_9CHRO</name>
<keyword evidence="2 3" id="KW-0961">Cell wall biogenesis/degradation</keyword>
<dbReference type="EC" id="4.2.2.-" evidence="3"/>
<dbReference type="PANTHER" id="PTHR34183:SF8">
    <property type="entry name" value="ENDOLYTIC PEPTIDOGLYCAN TRANSGLYCOSYLASE RLPA-RELATED"/>
    <property type="match status" value="1"/>
</dbReference>
<dbReference type="InterPro" id="IPR034718">
    <property type="entry name" value="RlpA"/>
</dbReference>
<accession>A0A1U7HZC7</accession>
<gene>
    <name evidence="3" type="primary">rlpA</name>
    <name evidence="7" type="ORF">NIES1031_03355</name>
</gene>
<evidence type="ECO:0000256" key="4">
    <source>
        <dbReference type="RuleBase" id="RU003495"/>
    </source>
</evidence>
<dbReference type="SUPFAM" id="SSF50685">
    <property type="entry name" value="Barwin-like endoglucanases"/>
    <property type="match status" value="1"/>
</dbReference>
<reference evidence="7 8" key="1">
    <citation type="submission" date="2016-11" db="EMBL/GenBank/DDBJ databases">
        <title>Draft Genome Sequences of Nine Cyanobacterial Strains from Diverse Habitats.</title>
        <authorList>
            <person name="Zhu T."/>
            <person name="Hou S."/>
            <person name="Lu X."/>
            <person name="Hess W.R."/>
        </authorList>
    </citation>
    <scope>NUCLEOTIDE SEQUENCE [LARGE SCALE GENOMIC DNA]</scope>
    <source>
        <strain evidence="7 8">5.2 s.c.1</strain>
    </source>
</reference>
<dbReference type="GO" id="GO:0000270">
    <property type="term" value="P:peptidoglycan metabolic process"/>
    <property type="evidence" value="ECO:0007669"/>
    <property type="project" value="UniProtKB-UniRule"/>
</dbReference>
<sequence precursor="true">MNKKLLWTTTVTLLTTAVGIPLSSHAESTPATEPSAVNQSVTPTITPKTTNAVKVGEYQSPTRQLDSVVARIQPHQLAGRQAATLYVKNIPVLTFLDNETANSPKTNAPTKVATNTTQENLTKADIEAEANSAVRRATKVAAKINQLHLNGVDASKITAKWKAEEQSGATTKNTAQVEGDRYAIHLNNEELVEINSLTRLPDQTKDLGEDALQATNRLRRLLGNAPPLQEVTGKPAPKPVAVAPQTSAPKQTKQNVGAVLSGIASWYGPGFHGNRSASGERFNQNAMTAAHRSLPFGTKVRVTNRRNGRSVIVRINDRGPFTGGRIIDLSAGAARVLGVLNSGTAPVQLEVLGR</sequence>
<keyword evidence="8" id="KW-1185">Reference proteome</keyword>
<feature type="signal peptide" evidence="3">
    <location>
        <begin position="1"/>
        <end position="26"/>
    </location>
</feature>
<evidence type="ECO:0000256" key="2">
    <source>
        <dbReference type="ARBA" id="ARBA00023316"/>
    </source>
</evidence>
<dbReference type="NCBIfam" id="TIGR00413">
    <property type="entry name" value="rlpA"/>
    <property type="match status" value="1"/>
</dbReference>
<evidence type="ECO:0000259" key="6">
    <source>
        <dbReference type="Pfam" id="PF03330"/>
    </source>
</evidence>
<feature type="compositionally biased region" description="Polar residues" evidence="5">
    <location>
        <begin position="25"/>
        <end position="45"/>
    </location>
</feature>
<dbReference type="STRING" id="247279.NIES1031_03355"/>
<dbReference type="AlphaFoldDB" id="A0A1U7HZC7"/>
<dbReference type="PANTHER" id="PTHR34183">
    <property type="entry name" value="ENDOLYTIC PEPTIDOGLYCAN TRANSGLYCOSYLASE RLPA"/>
    <property type="match status" value="1"/>
</dbReference>
<dbReference type="RefSeq" id="WP_073548088.1">
    <property type="nucleotide sequence ID" value="NZ_CAWMVK010000012.1"/>
</dbReference>
<comment type="caution">
    <text evidence="7">The sequence shown here is derived from an EMBL/GenBank/DDBJ whole genome shotgun (WGS) entry which is preliminary data.</text>
</comment>
<dbReference type="InterPro" id="IPR036908">
    <property type="entry name" value="RlpA-like_sf"/>
</dbReference>
<organism evidence="7 8">
    <name type="scientific">Chroogloeocystis siderophila 5.2 s.c.1</name>
    <dbReference type="NCBI Taxonomy" id="247279"/>
    <lineage>
        <taxon>Bacteria</taxon>
        <taxon>Bacillati</taxon>
        <taxon>Cyanobacteriota</taxon>
        <taxon>Cyanophyceae</taxon>
        <taxon>Oscillatoriophycideae</taxon>
        <taxon>Chroococcales</taxon>
        <taxon>Chroococcaceae</taxon>
        <taxon>Chroogloeocystis</taxon>
    </lineage>
</organism>
<evidence type="ECO:0000313" key="8">
    <source>
        <dbReference type="Proteomes" id="UP000185984"/>
    </source>
</evidence>
<keyword evidence="3" id="KW-0732">Signal</keyword>
<dbReference type="OrthoDB" id="9779128at2"/>
<feature type="chain" id="PRO_5013408031" description="Probable endolytic peptidoglycan transglycosylase RlpA" evidence="3">
    <location>
        <begin position="27"/>
        <end position="354"/>
    </location>
</feature>
<proteinExistence type="inferred from homology"/>